<name>A0AAX3W1T1_MAMLE</name>
<protein>
    <submittedName>
        <fullName evidence="1">Uncharacterized protein</fullName>
    </submittedName>
</protein>
<evidence type="ECO:0000313" key="2">
    <source>
        <dbReference type="Proteomes" id="UP001223261"/>
    </source>
</evidence>
<proteinExistence type="predicted"/>
<dbReference type="Proteomes" id="UP001223261">
    <property type="component" value="Chromosome"/>
</dbReference>
<accession>A0AAX3W1T1</accession>
<reference evidence="1" key="1">
    <citation type="journal article" date="2023" name="Antibiotics">
        <title>Prevalence and Molecular Characterization of Methicillin-Resistant Staphylococci (MRS) and Mammaliicocci (MRM) in Dromedary Camels from Algeria: First Detection of SCCmec-mecC Hybrid in Methicillin-Resistant Mammaliicoccus lentus.</title>
        <authorList>
            <person name="Belhout C."/>
            <person name="Boyen F."/>
            <person name="Vereecke N."/>
            <person name="Theuns S."/>
            <person name="Taibi N."/>
            <person name="Stegger M."/>
            <person name="de la Fe-Rodriguez P.Y."/>
            <person name="Bouayad L."/>
            <person name="Elgroud R."/>
            <person name="Butaye P."/>
        </authorList>
    </citation>
    <scope>NUCLEOTIDE SEQUENCE</scope>
    <source>
        <strain evidence="1">7048</strain>
    </source>
</reference>
<organism evidence="1 2">
    <name type="scientific">Mammaliicoccus lentus</name>
    <name type="common">Staphylococcus lentus</name>
    <dbReference type="NCBI Taxonomy" id="42858"/>
    <lineage>
        <taxon>Bacteria</taxon>
        <taxon>Bacillati</taxon>
        <taxon>Bacillota</taxon>
        <taxon>Bacilli</taxon>
        <taxon>Bacillales</taxon>
        <taxon>Staphylococcaceae</taxon>
        <taxon>Mammaliicoccus</taxon>
    </lineage>
</organism>
<sequence length="259" mass="29950">MKLEFRDFYYLDQDAVDSYLGHFEGFISDEIAVTTSNQGNKGFKAKTPIVDGSISSNNNTETYKKGRTSYPIKFNQLMNYLIENDLDQINYMNKDLWDMIIDEGEILECKGTLKLPQAYSLFNDVMLFSEIGPELGIPTEEVSIVSSQINSLKKLISNDGFPIVMEIDGEGYKFITYLNEKFLMKNSYDIVGFDYKILCKVLKIIPKGSEYEMYNLKNLEKKYVNREQRRKNKQEKLPIEFQETMKGPGCVVLPIAIYR</sequence>
<evidence type="ECO:0000313" key="1">
    <source>
        <dbReference type="EMBL" id="WHI59330.1"/>
    </source>
</evidence>
<dbReference type="EMBL" id="CP118848">
    <property type="protein sequence ID" value="WHI59330.1"/>
    <property type="molecule type" value="Genomic_DNA"/>
</dbReference>
<dbReference type="AlphaFoldDB" id="A0AAX3W1T1"/>
<dbReference type="Pfam" id="PF19952">
    <property type="entry name" value="DUF6414"/>
    <property type="match status" value="1"/>
</dbReference>
<dbReference type="InterPro" id="IPR045633">
    <property type="entry name" value="DUF6414"/>
</dbReference>
<dbReference type="RefSeq" id="WP_282861873.1">
    <property type="nucleotide sequence ID" value="NZ_CP118848.1"/>
</dbReference>
<gene>
    <name evidence="1" type="ORF">PYH69_11470</name>
</gene>